<comment type="caution">
    <text evidence="1">The sequence shown here is derived from an EMBL/GenBank/DDBJ whole genome shotgun (WGS) entry which is preliminary data.</text>
</comment>
<keyword evidence="2" id="KW-1185">Reference proteome</keyword>
<gene>
    <name evidence="1" type="ORF">I4I82_03500</name>
</gene>
<evidence type="ECO:0000313" key="1">
    <source>
        <dbReference type="EMBL" id="MBW0126745.1"/>
    </source>
</evidence>
<protein>
    <submittedName>
        <fullName evidence="1">Uncharacterized protein</fullName>
    </submittedName>
</protein>
<organism evidence="1 2">
    <name type="scientific">Pseudonocardia oceani</name>
    <dbReference type="NCBI Taxonomy" id="2792013"/>
    <lineage>
        <taxon>Bacteria</taxon>
        <taxon>Bacillati</taxon>
        <taxon>Actinomycetota</taxon>
        <taxon>Actinomycetes</taxon>
        <taxon>Pseudonocardiales</taxon>
        <taxon>Pseudonocardiaceae</taxon>
        <taxon>Pseudonocardia</taxon>
    </lineage>
</organism>
<dbReference type="Proteomes" id="UP000694300">
    <property type="component" value="Unassembled WGS sequence"/>
</dbReference>
<evidence type="ECO:0000313" key="2">
    <source>
        <dbReference type="Proteomes" id="UP000694300"/>
    </source>
</evidence>
<reference evidence="1 2" key="1">
    <citation type="submission" date="2020-11" db="EMBL/GenBank/DDBJ databases">
        <title>Pseudonocardia abyssalis sp. nov. and Pseudonocardia oceani sp. nov., description and phylogenomic analysis of two novel actinomycetes isolated from the deep Southern Ocean.</title>
        <authorList>
            <person name="Parra J."/>
        </authorList>
    </citation>
    <scope>NUCLEOTIDE SEQUENCE [LARGE SCALE GENOMIC DNA]</scope>
    <source>
        <strain evidence="2">KRD185</strain>
    </source>
</reference>
<dbReference type="EMBL" id="JADQDF010000001">
    <property type="protein sequence ID" value="MBW0126745.1"/>
    <property type="molecule type" value="Genomic_DNA"/>
</dbReference>
<proteinExistence type="predicted"/>
<sequence>MPVGPQPAYPFPERIEGLAPTLAISISGVPSTPYDAGTSLARTLGGGVLTVEGEQQPRCSRARTPA</sequence>
<dbReference type="RefSeq" id="WP_218594808.1">
    <property type="nucleotide sequence ID" value="NZ_JADQDE010000723.1"/>
</dbReference>
<accession>A0ABS6U3F5</accession>
<name>A0ABS6U3F5_9PSEU</name>